<proteinExistence type="predicted"/>
<evidence type="ECO:0000313" key="1">
    <source>
        <dbReference type="EMBL" id="PQL20125.1"/>
    </source>
</evidence>
<dbReference type="RefSeq" id="WP_146104587.1">
    <property type="nucleotide sequence ID" value="NZ_PPDB01000003.1"/>
</dbReference>
<dbReference type="Proteomes" id="UP000237916">
    <property type="component" value="Unassembled WGS sequence"/>
</dbReference>
<gene>
    <name evidence="1" type="ORF">VEHSUH05_03385</name>
</gene>
<name>A0A2S7ZA83_9FIRM</name>
<comment type="caution">
    <text evidence="1">The sequence shown here is derived from an EMBL/GenBank/DDBJ whole genome shotgun (WGS) entry which is preliminary data.</text>
</comment>
<keyword evidence="2" id="KW-1185">Reference proteome</keyword>
<organism evidence="1 2">
    <name type="scientific">Veillonella denticariosi JCM 15641</name>
    <dbReference type="NCBI Taxonomy" id="1298594"/>
    <lineage>
        <taxon>Bacteria</taxon>
        <taxon>Bacillati</taxon>
        <taxon>Bacillota</taxon>
        <taxon>Negativicutes</taxon>
        <taxon>Veillonellales</taxon>
        <taxon>Veillonellaceae</taxon>
        <taxon>Veillonella</taxon>
    </lineage>
</organism>
<sequence>MRKWSFFAFLGLVVAVFLFHSIYNNSQLDFNKERVKTVQDAVIETIKNNDKVSVSSVGEGHRPKGGGWSITITFVSQLSESETVDLILNPLKPIIKSDIINKRSTNNSTSYLLSHNNYGVYMLYKDRYDGNWEIGITSNL</sequence>
<dbReference type="EMBL" id="PPDB01000003">
    <property type="protein sequence ID" value="PQL20125.1"/>
    <property type="molecule type" value="Genomic_DNA"/>
</dbReference>
<protein>
    <submittedName>
        <fullName evidence="1">Uncharacterized protein</fullName>
    </submittedName>
</protein>
<dbReference type="STRING" id="1298594.GCA_001312465_01757"/>
<evidence type="ECO:0000313" key="2">
    <source>
        <dbReference type="Proteomes" id="UP000237916"/>
    </source>
</evidence>
<accession>A0A2S7ZA83</accession>
<dbReference type="AlphaFoldDB" id="A0A2S7ZA83"/>
<reference evidence="1 2" key="1">
    <citation type="submission" date="2018-01" db="EMBL/GenBank/DDBJ databases">
        <title>Draft genome sequences of clinical isolates and type strains of oral Veillonella including Veillonella infantum sp., nov.</title>
        <authorList>
            <person name="Mashima I."/>
            <person name="Liao Y.-C."/>
            <person name="Sabharwal A."/>
            <person name="Haase E.M."/>
            <person name="Nakazawa F."/>
            <person name="Scannapieco F.A."/>
        </authorList>
    </citation>
    <scope>NUCLEOTIDE SEQUENCE [LARGE SCALE GENOMIC DNA]</scope>
    <source>
        <strain evidence="1 2">JCM 15641</strain>
    </source>
</reference>